<protein>
    <submittedName>
        <fullName evidence="2">Uncharacterized protein</fullName>
    </submittedName>
</protein>
<sequence length="75" mass="9224">MQHQRNFFRYQMDEEFRTRKGEIIRMRTINVAGFTAGFRFRINSRRQIDCDGKHGQEEEEHFEKPKKSRNRGNYI</sequence>
<dbReference type="Proteomes" id="UP001152747">
    <property type="component" value="Unassembled WGS sequence"/>
</dbReference>
<keyword evidence="3" id="KW-1185">Reference proteome</keyword>
<gene>
    <name evidence="2" type="ORF">CAMP_LOCUS6277</name>
</gene>
<name>A0A9P1IFH3_9PELO</name>
<comment type="caution">
    <text evidence="2">The sequence shown here is derived from an EMBL/GenBank/DDBJ whole genome shotgun (WGS) entry which is preliminary data.</text>
</comment>
<proteinExistence type="predicted"/>
<reference evidence="2" key="1">
    <citation type="submission" date="2022-11" db="EMBL/GenBank/DDBJ databases">
        <authorList>
            <person name="Kikuchi T."/>
        </authorList>
    </citation>
    <scope>NUCLEOTIDE SEQUENCE</scope>
    <source>
        <strain evidence="2">PS1010</strain>
    </source>
</reference>
<dbReference type="AlphaFoldDB" id="A0A9P1IFH3"/>
<evidence type="ECO:0000256" key="1">
    <source>
        <dbReference type="SAM" id="MobiDB-lite"/>
    </source>
</evidence>
<organism evidence="2 3">
    <name type="scientific">Caenorhabditis angaria</name>
    <dbReference type="NCBI Taxonomy" id="860376"/>
    <lineage>
        <taxon>Eukaryota</taxon>
        <taxon>Metazoa</taxon>
        <taxon>Ecdysozoa</taxon>
        <taxon>Nematoda</taxon>
        <taxon>Chromadorea</taxon>
        <taxon>Rhabditida</taxon>
        <taxon>Rhabditina</taxon>
        <taxon>Rhabditomorpha</taxon>
        <taxon>Rhabditoidea</taxon>
        <taxon>Rhabditidae</taxon>
        <taxon>Peloderinae</taxon>
        <taxon>Caenorhabditis</taxon>
    </lineage>
</organism>
<accession>A0A9P1IFH3</accession>
<dbReference type="EMBL" id="CANHGI010000002">
    <property type="protein sequence ID" value="CAI5443640.1"/>
    <property type="molecule type" value="Genomic_DNA"/>
</dbReference>
<feature type="region of interest" description="Disordered" evidence="1">
    <location>
        <begin position="51"/>
        <end position="75"/>
    </location>
</feature>
<feature type="compositionally biased region" description="Basic and acidic residues" evidence="1">
    <location>
        <begin position="51"/>
        <end position="65"/>
    </location>
</feature>
<feature type="compositionally biased region" description="Basic residues" evidence="1">
    <location>
        <begin position="66"/>
        <end position="75"/>
    </location>
</feature>
<evidence type="ECO:0000313" key="3">
    <source>
        <dbReference type="Proteomes" id="UP001152747"/>
    </source>
</evidence>
<evidence type="ECO:0000313" key="2">
    <source>
        <dbReference type="EMBL" id="CAI5443640.1"/>
    </source>
</evidence>